<dbReference type="InterPro" id="IPR011054">
    <property type="entry name" value="Rudment_hybrid_motif"/>
</dbReference>
<keyword evidence="9" id="KW-1185">Reference proteome</keyword>
<keyword evidence="1 5" id="KW-0436">Ligase</keyword>
<evidence type="ECO:0000256" key="1">
    <source>
        <dbReference type="ARBA" id="ARBA00022598"/>
    </source>
</evidence>
<dbReference type="InterPro" id="IPR003135">
    <property type="entry name" value="ATP-grasp_carboxylate-amine"/>
</dbReference>
<dbReference type="InterPro" id="IPR054350">
    <property type="entry name" value="PurT/PurK_preATP-grasp"/>
</dbReference>
<dbReference type="SUPFAM" id="SSF56059">
    <property type="entry name" value="Glutathione synthetase ATP-binding domain-like"/>
    <property type="match status" value="1"/>
</dbReference>
<comment type="function">
    <text evidence="5">Catalyzes the ATP-dependent conversion of 5-aminoimidazole ribonucleotide (AIR) and HCO(3)(-) to N5-carboxyaminoimidazole ribonucleotide (N5-CAIR).</text>
</comment>
<dbReference type="FunFam" id="3.40.50.20:FF:000016">
    <property type="entry name" value="N5-carboxyaminoimidazole ribonucleotide synthase"/>
    <property type="match status" value="1"/>
</dbReference>
<dbReference type="AlphaFoldDB" id="A0A1U9MDI2"/>
<dbReference type="Pfam" id="PF17769">
    <property type="entry name" value="PurK_C"/>
    <property type="match status" value="1"/>
</dbReference>
<evidence type="ECO:0000256" key="6">
    <source>
        <dbReference type="RuleBase" id="RU361200"/>
    </source>
</evidence>
<feature type="binding site" evidence="5">
    <location>
        <begin position="268"/>
        <end position="269"/>
    </location>
    <ligand>
        <name>ATP</name>
        <dbReference type="ChEBI" id="CHEBI:30616"/>
    </ligand>
</feature>
<feature type="domain" description="ATP-grasp" evidence="7">
    <location>
        <begin position="110"/>
        <end position="298"/>
    </location>
</feature>
<feature type="binding site" evidence="5">
    <location>
        <position position="191"/>
    </location>
    <ligand>
        <name>ATP</name>
        <dbReference type="ChEBI" id="CHEBI:30616"/>
    </ligand>
</feature>
<dbReference type="GO" id="GO:0046872">
    <property type="term" value="F:metal ion binding"/>
    <property type="evidence" value="ECO:0007669"/>
    <property type="project" value="InterPro"/>
</dbReference>
<dbReference type="GO" id="GO:0006189">
    <property type="term" value="P:'de novo' IMP biosynthetic process"/>
    <property type="evidence" value="ECO:0007669"/>
    <property type="project" value="UniProtKB-UniRule"/>
</dbReference>
<dbReference type="HAMAP" id="MF_01928">
    <property type="entry name" value="PurK"/>
    <property type="match status" value="1"/>
</dbReference>
<dbReference type="InterPro" id="IPR013815">
    <property type="entry name" value="ATP_grasp_subdomain_1"/>
</dbReference>
<dbReference type="PANTHER" id="PTHR11609:SF5">
    <property type="entry name" value="PHOSPHORIBOSYLAMINOIMIDAZOLE CARBOXYLASE"/>
    <property type="match status" value="1"/>
</dbReference>
<dbReference type="SUPFAM" id="SSF51246">
    <property type="entry name" value="Rudiment single hybrid motif"/>
    <property type="match status" value="1"/>
</dbReference>
<dbReference type="Gene3D" id="3.40.50.20">
    <property type="match status" value="1"/>
</dbReference>
<dbReference type="PANTHER" id="PTHR11609">
    <property type="entry name" value="PURINE BIOSYNTHESIS PROTEIN 6/7, PUR6/7"/>
    <property type="match status" value="1"/>
</dbReference>
<dbReference type="EMBL" id="CP015820">
    <property type="protein sequence ID" value="AQT43529.1"/>
    <property type="molecule type" value="Genomic_DNA"/>
</dbReference>
<comment type="pathway">
    <text evidence="5 6">Purine metabolism; IMP biosynthesis via de novo pathway; 5-amino-1-(5-phospho-D-ribosyl)imidazole-4-carboxylate from 5-amino-1-(5-phospho-D-ribosyl)imidazole (N5-CAIR route): step 1/2.</text>
</comment>
<dbReference type="InterPro" id="IPR016185">
    <property type="entry name" value="PreATP-grasp_dom_sf"/>
</dbReference>
<dbReference type="GO" id="GO:0005829">
    <property type="term" value="C:cytosol"/>
    <property type="evidence" value="ECO:0007669"/>
    <property type="project" value="TreeGrafter"/>
</dbReference>
<dbReference type="NCBIfam" id="NF004679">
    <property type="entry name" value="PRK06019.1-5"/>
    <property type="match status" value="1"/>
</dbReference>
<feature type="binding site" evidence="5">
    <location>
        <begin position="151"/>
        <end position="157"/>
    </location>
    <ligand>
        <name>ATP</name>
        <dbReference type="ChEBI" id="CHEBI:30616"/>
    </ligand>
</feature>
<dbReference type="SUPFAM" id="SSF52440">
    <property type="entry name" value="PreATP-grasp domain"/>
    <property type="match status" value="1"/>
</dbReference>
<keyword evidence="2 5" id="KW-0547">Nucleotide-binding</keyword>
<dbReference type="Gene3D" id="3.30.470.20">
    <property type="entry name" value="ATP-grasp fold, B domain"/>
    <property type="match status" value="1"/>
</dbReference>
<dbReference type="InterPro" id="IPR040686">
    <property type="entry name" value="PurK_C"/>
</dbReference>
<evidence type="ECO:0000256" key="4">
    <source>
        <dbReference type="ARBA" id="ARBA00022840"/>
    </source>
</evidence>
<sequence>MKNLEPGDTIGIIGGGQLARMMASAAARLGFHTIILEPTPDCPAAQTANRQIVANYDDEKALDELANLSDVITYEFENVPARAVDRLAKKATVLPKPAALEVSQDRFTEKKFLNDSGIKTAPWFLVDDRQMLIAGLGNVGGKGILKSRRFGYDGKGQVRLDNPDEKEIDKALADIGNVPAILEGFVPFKKEISVIAARDFNGNIAFYDCPENVHRDGILRTSTVPASIDKKTIEAAQKAAKTVLHELDYIGVIGVEFFVLKDGSVLANELAPRVHNSGHWTEAACLISQFEQHIRAVAGLPLGKTTRHSNCVMENLIGEDVKRLPDLLAEPQTFIDLYGKADIRAGRKMGHIIRLTGRAE</sequence>
<dbReference type="Proteomes" id="UP000189660">
    <property type="component" value="Chromosome"/>
</dbReference>
<feature type="binding site" evidence="5">
    <location>
        <position position="146"/>
    </location>
    <ligand>
        <name>ATP</name>
        <dbReference type="ChEBI" id="CHEBI:30616"/>
    </ligand>
</feature>
<dbReference type="Gene3D" id="3.30.1490.20">
    <property type="entry name" value="ATP-grasp fold, A domain"/>
    <property type="match status" value="1"/>
</dbReference>
<gene>
    <name evidence="5 6" type="primary">purK</name>
    <name evidence="8" type="ORF">BBC0178_021000</name>
</gene>
<dbReference type="GO" id="GO:0004638">
    <property type="term" value="F:phosphoribosylaminoimidazole carboxylase activity"/>
    <property type="evidence" value="ECO:0007669"/>
    <property type="project" value="InterPro"/>
</dbReference>
<protein>
    <recommendedName>
        <fullName evidence="5 6">N5-carboxyaminoimidazole ribonucleotide synthase</fullName>
        <shortName evidence="5 6">N5-CAIR synthase</shortName>
        <ecNumber evidence="5 6">6.3.4.18</ecNumber>
    </recommendedName>
    <alternativeName>
        <fullName evidence="5 6">5-(carboxyamino)imidazole ribonucleotide synthetase</fullName>
    </alternativeName>
</protein>
<comment type="catalytic activity">
    <reaction evidence="5 6">
        <text>5-amino-1-(5-phospho-beta-D-ribosyl)imidazole + hydrogencarbonate + ATP = 5-carboxyamino-1-(5-phospho-D-ribosyl)imidazole + ADP + phosphate + 2 H(+)</text>
        <dbReference type="Rhea" id="RHEA:19317"/>
        <dbReference type="ChEBI" id="CHEBI:15378"/>
        <dbReference type="ChEBI" id="CHEBI:17544"/>
        <dbReference type="ChEBI" id="CHEBI:30616"/>
        <dbReference type="ChEBI" id="CHEBI:43474"/>
        <dbReference type="ChEBI" id="CHEBI:58730"/>
        <dbReference type="ChEBI" id="CHEBI:137981"/>
        <dbReference type="ChEBI" id="CHEBI:456216"/>
        <dbReference type="EC" id="6.3.4.18"/>
    </reaction>
</comment>
<dbReference type="NCBIfam" id="TIGR01161">
    <property type="entry name" value="purK"/>
    <property type="match status" value="1"/>
</dbReference>
<feature type="binding site" evidence="5">
    <location>
        <begin position="183"/>
        <end position="186"/>
    </location>
    <ligand>
        <name>ATP</name>
        <dbReference type="ChEBI" id="CHEBI:30616"/>
    </ligand>
</feature>
<dbReference type="NCBIfam" id="NF004675">
    <property type="entry name" value="PRK06019.1-1"/>
    <property type="match status" value="1"/>
</dbReference>
<dbReference type="Pfam" id="PF22660">
    <property type="entry name" value="RS_preATP-grasp-like"/>
    <property type="match status" value="1"/>
</dbReference>
<dbReference type="RefSeq" id="WP_078040135.1">
    <property type="nucleotide sequence ID" value="NZ_CP015820.1"/>
</dbReference>
<dbReference type="KEGG" id="bapa:BBC0178_021000"/>
<evidence type="ECO:0000259" key="7">
    <source>
        <dbReference type="PROSITE" id="PS50975"/>
    </source>
</evidence>
<evidence type="ECO:0000256" key="3">
    <source>
        <dbReference type="ARBA" id="ARBA00022755"/>
    </source>
</evidence>
<comment type="function">
    <text evidence="6">Catalyzes the ATP-dependent conversion of 5-aminoimidazole ribonucleotide (AIR) and HCO(3)- to N5-carboxyaminoimidazole ribonucleotide (N5-CAIR).</text>
</comment>
<dbReference type="OrthoDB" id="9804625at2"/>
<dbReference type="InterPro" id="IPR005875">
    <property type="entry name" value="PurK"/>
</dbReference>
<dbReference type="NCBIfam" id="NF004676">
    <property type="entry name" value="PRK06019.1-2"/>
    <property type="match status" value="1"/>
</dbReference>
<evidence type="ECO:0000313" key="9">
    <source>
        <dbReference type="Proteomes" id="UP000189660"/>
    </source>
</evidence>
<evidence type="ECO:0000256" key="5">
    <source>
        <dbReference type="HAMAP-Rule" id="MF_01928"/>
    </source>
</evidence>
<name>A0A1U9MDI2_9HYPH</name>
<dbReference type="Pfam" id="PF02222">
    <property type="entry name" value="ATP-grasp"/>
    <property type="match status" value="1"/>
</dbReference>
<accession>A0A1U9MDI2</accession>
<feature type="binding site" evidence="5">
    <location>
        <position position="106"/>
    </location>
    <ligand>
        <name>ATP</name>
        <dbReference type="ChEBI" id="CHEBI:30616"/>
    </ligand>
</feature>
<keyword evidence="3 5" id="KW-0658">Purine biosynthesis</keyword>
<comment type="similarity">
    <text evidence="5 6">Belongs to the PurK/PurT family.</text>
</comment>
<comment type="subunit">
    <text evidence="5 6">Homodimer.</text>
</comment>
<dbReference type="GO" id="GO:0005524">
    <property type="term" value="F:ATP binding"/>
    <property type="evidence" value="ECO:0007669"/>
    <property type="project" value="UniProtKB-UniRule"/>
</dbReference>
<dbReference type="EC" id="6.3.4.18" evidence="5 6"/>
<dbReference type="GO" id="GO:0034028">
    <property type="term" value="F:5-(carboxyamino)imidazole ribonucleotide synthase activity"/>
    <property type="evidence" value="ECO:0007669"/>
    <property type="project" value="UniProtKB-UniRule"/>
</dbReference>
<dbReference type="PROSITE" id="PS50975">
    <property type="entry name" value="ATP_GRASP"/>
    <property type="match status" value="1"/>
</dbReference>
<reference evidence="8 9" key="1">
    <citation type="submission" date="2016-11" db="EMBL/GenBank/DDBJ databases">
        <title>Comparative genomics of Bartonella apis.</title>
        <authorList>
            <person name="Engel P."/>
        </authorList>
    </citation>
    <scope>NUCLEOTIDE SEQUENCE [LARGE SCALE GENOMIC DNA]</scope>
    <source>
        <strain evidence="8 9">BBC0178</strain>
    </source>
</reference>
<keyword evidence="4 5" id="KW-0067">ATP-binding</keyword>
<dbReference type="InterPro" id="IPR011761">
    <property type="entry name" value="ATP-grasp"/>
</dbReference>
<evidence type="ECO:0000313" key="8">
    <source>
        <dbReference type="EMBL" id="AQT43529.1"/>
    </source>
</evidence>
<proteinExistence type="inferred from homology"/>
<feature type="binding site" evidence="5">
    <location>
        <position position="214"/>
    </location>
    <ligand>
        <name>ATP</name>
        <dbReference type="ChEBI" id="CHEBI:30616"/>
    </ligand>
</feature>
<organism evidence="8 9">
    <name type="scientific">Bartonella apihabitans</name>
    <dbReference type="NCBI Taxonomy" id="2750929"/>
    <lineage>
        <taxon>Bacteria</taxon>
        <taxon>Pseudomonadati</taxon>
        <taxon>Pseudomonadota</taxon>
        <taxon>Alphaproteobacteria</taxon>
        <taxon>Hyphomicrobiales</taxon>
        <taxon>Bartonellaceae</taxon>
        <taxon>Bartonella</taxon>
    </lineage>
</organism>
<evidence type="ECO:0000256" key="2">
    <source>
        <dbReference type="ARBA" id="ARBA00022741"/>
    </source>
</evidence>
<dbReference type="UniPathway" id="UPA00074">
    <property type="reaction ID" value="UER00942"/>
</dbReference>